<reference evidence="3" key="1">
    <citation type="submission" date="2025-08" db="UniProtKB">
        <authorList>
            <consortium name="RefSeq"/>
        </authorList>
    </citation>
    <scope>IDENTIFICATION</scope>
    <source>
        <tissue evidence="3">Whole body</tissue>
    </source>
</reference>
<accession>A0A8B8G735</accession>
<dbReference type="InterPro" id="IPR012464">
    <property type="entry name" value="DUF1676"/>
</dbReference>
<gene>
    <name evidence="3" type="primary">LOC112689180</name>
</gene>
<keyword evidence="1" id="KW-1133">Transmembrane helix</keyword>
<evidence type="ECO:0000313" key="3">
    <source>
        <dbReference type="RefSeq" id="XP_025418540.1"/>
    </source>
</evidence>
<dbReference type="OrthoDB" id="7683472at2759"/>
<evidence type="ECO:0000256" key="1">
    <source>
        <dbReference type="SAM" id="Phobius"/>
    </source>
</evidence>
<feature type="transmembrane region" description="Helical" evidence="1">
    <location>
        <begin position="130"/>
        <end position="150"/>
    </location>
</feature>
<dbReference type="CTD" id="43615"/>
<dbReference type="Pfam" id="PF07898">
    <property type="entry name" value="DUF1676"/>
    <property type="match status" value="1"/>
</dbReference>
<sequence length="219" mass="24391">MGPVPGTTAAIGRRFSDGGNGDARLWSSTDWYRATADGCGTDGWPQCVARKVARTMRMLEDADHLQIADGVRLVKTGKTTTTDRSARNYSSDIMDRMISFVESHSLQIDLWIPDNNATVEGRRRHAYRKVFPIIVGTYMIMSAVLIPMGFMFMSTLGGKALLVSKMALMVSLMSNIKKIFSYEYYVPPAPPPASHHQWKRTLLAHRTTAGPLYSSYTAY</sequence>
<organism evidence="2 3">
    <name type="scientific">Sipha flava</name>
    <name type="common">yellow sugarcane aphid</name>
    <dbReference type="NCBI Taxonomy" id="143950"/>
    <lineage>
        <taxon>Eukaryota</taxon>
        <taxon>Metazoa</taxon>
        <taxon>Ecdysozoa</taxon>
        <taxon>Arthropoda</taxon>
        <taxon>Hexapoda</taxon>
        <taxon>Insecta</taxon>
        <taxon>Pterygota</taxon>
        <taxon>Neoptera</taxon>
        <taxon>Paraneoptera</taxon>
        <taxon>Hemiptera</taxon>
        <taxon>Sternorrhyncha</taxon>
        <taxon>Aphidomorpha</taxon>
        <taxon>Aphidoidea</taxon>
        <taxon>Aphididae</taxon>
        <taxon>Sipha</taxon>
    </lineage>
</organism>
<keyword evidence="1" id="KW-0472">Membrane</keyword>
<keyword evidence="2" id="KW-1185">Reference proteome</keyword>
<dbReference type="AlphaFoldDB" id="A0A8B8G735"/>
<proteinExistence type="predicted"/>
<evidence type="ECO:0000313" key="2">
    <source>
        <dbReference type="Proteomes" id="UP000694846"/>
    </source>
</evidence>
<dbReference type="GO" id="GO:0016020">
    <property type="term" value="C:membrane"/>
    <property type="evidence" value="ECO:0007669"/>
    <property type="project" value="TreeGrafter"/>
</dbReference>
<dbReference type="PANTHER" id="PTHR21879:SF8">
    <property type="entry name" value="OSIRIS 23"/>
    <property type="match status" value="1"/>
</dbReference>
<name>A0A8B8G735_9HEMI</name>
<dbReference type="PANTHER" id="PTHR21879">
    <property type="entry name" value="FI03362P-RELATED-RELATED"/>
    <property type="match status" value="1"/>
</dbReference>
<dbReference type="Proteomes" id="UP000694846">
    <property type="component" value="Unplaced"/>
</dbReference>
<keyword evidence="1" id="KW-0812">Transmembrane</keyword>
<dbReference type="RefSeq" id="XP_025418540.1">
    <property type="nucleotide sequence ID" value="XM_025562755.1"/>
</dbReference>
<dbReference type="GeneID" id="112689180"/>
<protein>
    <submittedName>
        <fullName evidence="3">Uncharacterized protein LOC112689180</fullName>
    </submittedName>
</protein>